<feature type="compositionally biased region" description="Polar residues" evidence="1">
    <location>
        <begin position="182"/>
        <end position="191"/>
    </location>
</feature>
<evidence type="ECO:0000313" key="3">
    <source>
        <dbReference type="EMBL" id="QHT88663.1"/>
    </source>
</evidence>
<feature type="compositionally biased region" description="Gly residues" evidence="1">
    <location>
        <begin position="166"/>
        <end position="180"/>
    </location>
</feature>
<feature type="domain" description="Glycine-rich" evidence="2">
    <location>
        <begin position="65"/>
        <end position="291"/>
    </location>
</feature>
<proteinExistence type="predicted"/>
<evidence type="ECO:0000256" key="1">
    <source>
        <dbReference type="SAM" id="MobiDB-lite"/>
    </source>
</evidence>
<evidence type="ECO:0000259" key="2">
    <source>
        <dbReference type="Pfam" id="PF21722"/>
    </source>
</evidence>
<dbReference type="EMBL" id="MN740120">
    <property type="protein sequence ID" value="QHT88663.1"/>
    <property type="molecule type" value="Genomic_DNA"/>
</dbReference>
<dbReference type="PRINTS" id="PR01228">
    <property type="entry name" value="EGGSHELL"/>
</dbReference>
<protein>
    <recommendedName>
        <fullName evidence="2">Glycine-rich domain-containing protein</fullName>
    </recommendedName>
</protein>
<dbReference type="InterPro" id="IPR049304">
    <property type="entry name" value="Gly_rich_dom"/>
</dbReference>
<reference evidence="3" key="1">
    <citation type="journal article" date="2020" name="Nature">
        <title>Giant virus diversity and host interactions through global metagenomics.</title>
        <authorList>
            <person name="Schulz F."/>
            <person name="Roux S."/>
            <person name="Paez-Espino D."/>
            <person name="Jungbluth S."/>
            <person name="Walsh D.A."/>
            <person name="Denef V.J."/>
            <person name="McMahon K.D."/>
            <person name="Konstantinidis K.T."/>
            <person name="Eloe-Fadrosh E.A."/>
            <person name="Kyrpides N.C."/>
            <person name="Woyke T."/>
        </authorList>
    </citation>
    <scope>NUCLEOTIDE SEQUENCE</scope>
    <source>
        <strain evidence="3">GVMAG-M-3300023184-51</strain>
    </source>
</reference>
<feature type="region of interest" description="Disordered" evidence="1">
    <location>
        <begin position="166"/>
        <end position="194"/>
    </location>
</feature>
<dbReference type="Pfam" id="PF21722">
    <property type="entry name" value="Gly_rich_2"/>
    <property type="match status" value="1"/>
</dbReference>
<name>A0A6C0I9C2_9ZZZZ</name>
<accession>A0A6C0I9C2</accession>
<sequence>MSGLNFRPGKKGGLRKALNKLFYCQTRIIPTPEPKFPFTGSGFTYTFSENMYTIVFKNNGNITFTNDCIIEYIIAGGGGGGGAAGTNPGGGGGAGGGGGGGEVINSFQNITNNQLINIVIGNGGTGGVSNTSNGQNGQQTAIISALFTIAANGGLGGGRGINADGGNGGNSGSGGLGGNGSQTPNIPATSGTNGGGGGGGGYFQLSGKNGAINNQVSVSLYGAGGGGGAGNNFNAFVANGLGGNIYAGNGGNQNIGASATSNYGGGGGGGGIFSFVNYSGGNGGSGLVIIYLFVPSNPNPSLDPNHNCIPCDGIGCIQEKASQIKSGNIEPIQTQSARITQLATQRLGGRTIFGDIGLGLRTNNTYLGGIEGQPGGSPRPLRNKF</sequence>
<dbReference type="AlphaFoldDB" id="A0A6C0I9C2"/>
<organism evidence="3">
    <name type="scientific">viral metagenome</name>
    <dbReference type="NCBI Taxonomy" id="1070528"/>
    <lineage>
        <taxon>unclassified sequences</taxon>
        <taxon>metagenomes</taxon>
        <taxon>organismal metagenomes</taxon>
    </lineage>
</organism>